<dbReference type="RefSeq" id="WP_034975274.1">
    <property type="nucleotide sequence ID" value="NZ_FOFI01000003.1"/>
</dbReference>
<dbReference type="OrthoDB" id="659223at2"/>
<keyword evidence="2" id="KW-1185">Reference proteome</keyword>
<name>A0A085BHN9_9FLAO</name>
<reference evidence="1 2" key="1">
    <citation type="submission" date="2014-07" db="EMBL/GenBank/DDBJ databases">
        <title>Epilithonimonas lactis LMG 22401 Genome.</title>
        <authorList>
            <person name="Pipes S.E."/>
            <person name="Stropko S.J."/>
        </authorList>
    </citation>
    <scope>NUCLEOTIDE SEQUENCE [LARGE SCALE GENOMIC DNA]</scope>
    <source>
        <strain evidence="1 2">LMG 24401</strain>
    </source>
</reference>
<dbReference type="InterPro" id="IPR011006">
    <property type="entry name" value="CheY-like_superfamily"/>
</dbReference>
<evidence type="ECO:0000313" key="1">
    <source>
        <dbReference type="EMBL" id="KFC21984.1"/>
    </source>
</evidence>
<organism evidence="1 2">
    <name type="scientific">Epilithonimonas lactis</name>
    <dbReference type="NCBI Taxonomy" id="421072"/>
    <lineage>
        <taxon>Bacteria</taxon>
        <taxon>Pseudomonadati</taxon>
        <taxon>Bacteroidota</taxon>
        <taxon>Flavobacteriia</taxon>
        <taxon>Flavobacteriales</taxon>
        <taxon>Weeksellaceae</taxon>
        <taxon>Chryseobacterium group</taxon>
        <taxon>Epilithonimonas</taxon>
    </lineage>
</organism>
<gene>
    <name evidence="1" type="ORF">IO89_08415</name>
</gene>
<dbReference type="Proteomes" id="UP000028623">
    <property type="component" value="Unassembled WGS sequence"/>
</dbReference>
<evidence type="ECO:0000313" key="2">
    <source>
        <dbReference type="Proteomes" id="UP000028623"/>
    </source>
</evidence>
<dbReference type="AlphaFoldDB" id="A0A085BHN9"/>
<dbReference type="SUPFAM" id="SSF52172">
    <property type="entry name" value="CheY-like"/>
    <property type="match status" value="1"/>
</dbReference>
<protein>
    <submittedName>
        <fullName evidence="1">Transcriptional regulator</fullName>
    </submittedName>
</protein>
<dbReference type="eggNOG" id="COG2197">
    <property type="taxonomic scope" value="Bacteria"/>
</dbReference>
<sequence length="221" mass="25648">MFKKILIAEDYESFNISVQKVVEDLKISQPKFDSYCDTAFDRIKMALQENAPFELLITDLSFDADHKKQKLETGQQLVEAVRKIQPDLKVIVFSVEKRQEIIDKLFNDQKINAYVKKGREDVTDLKRAIKSVYNNERFISYDLKKPSKDKNAFEFSTFDTQLVSLLANGMLVKEIPLYLKEKQIKPSSMSYIEKKLSNIRESLDVKSNEQLISVCKDFGII</sequence>
<comment type="caution">
    <text evidence="1">The sequence shown here is derived from an EMBL/GenBank/DDBJ whole genome shotgun (WGS) entry which is preliminary data.</text>
</comment>
<dbReference type="STRING" id="421072.SAMN04488097_2297"/>
<proteinExistence type="predicted"/>
<dbReference type="EMBL" id="JPLY01000003">
    <property type="protein sequence ID" value="KFC21984.1"/>
    <property type="molecule type" value="Genomic_DNA"/>
</dbReference>
<dbReference type="Gene3D" id="3.40.50.2300">
    <property type="match status" value="1"/>
</dbReference>
<accession>A0A085BHN9</accession>